<dbReference type="Gene3D" id="3.30.2290.10">
    <property type="entry name" value="PmbA/TldD superfamily"/>
    <property type="match status" value="1"/>
</dbReference>
<proteinExistence type="inferred from homology"/>
<dbReference type="InterPro" id="IPR036059">
    <property type="entry name" value="TldD/PmbA_sf"/>
</dbReference>
<sequence length="436" mass="47475">MEKLLEMAATTCDQAEVYAVEYTNNTVSFENAQLHDIDSKILSGVSLRVIKDGKLGFAYIRNLHDPEALVQHALASLEGGIEVGYDFPLTTDLPQLDTYDPALEALSNTHLVQECARVCDTLASNTSGEIAMIAFAHLGAIRILNTSGTDLSLRHSLYGAYSQIIYPGSGSGIVRQVREKTFAPMPDKLVNEMIDLYTRSSKSVEPQGGKMKVIFMPNSAHTLTWRIASGMSAKNIYEHISPIADRLDERIFDERLTISDDPLNDSYPGARAFDDEGVPCRYFPLVEDGVLKNFYTDLNYAHKLNMPPTGHGYRTAMWGGDVIALHPAPSLMYLTIQPGDQAFSDLVHSLDRGIIVEGALGAHSGNIPNGDYSIGINPGFYVENGEIVGRVKDAMVAGNIYETLQHVLAVENVVHPCGAGRIPALLCDAVSVATKS</sequence>
<dbReference type="PANTHER" id="PTHR43421:SF1">
    <property type="entry name" value="METALLOPROTEASE PMBA"/>
    <property type="match status" value="1"/>
</dbReference>
<dbReference type="InterPro" id="IPR035068">
    <property type="entry name" value="TldD/PmbA_N"/>
</dbReference>
<protein>
    <submittedName>
        <fullName evidence="4">TldD/PmbA family protein</fullName>
    </submittedName>
</protein>
<gene>
    <name evidence="4" type="ORF">GF339_09395</name>
</gene>
<comment type="caution">
    <text evidence="4">The sequence shown here is derived from an EMBL/GenBank/DDBJ whole genome shotgun (WGS) entry which is preliminary data.</text>
</comment>
<dbReference type="Pfam" id="PF01523">
    <property type="entry name" value="PmbA_TldD_1st"/>
    <property type="match status" value="1"/>
</dbReference>
<accession>A0A9D5JVP3</accession>
<dbReference type="PANTHER" id="PTHR43421">
    <property type="entry name" value="METALLOPROTEASE PMBA"/>
    <property type="match status" value="1"/>
</dbReference>
<reference evidence="4" key="1">
    <citation type="submission" date="2019-11" db="EMBL/GenBank/DDBJ databases">
        <title>Microbial mats filling the niche in hypersaline microbial mats.</title>
        <authorList>
            <person name="Wong H.L."/>
            <person name="Macleod F.I."/>
            <person name="White R.A. III"/>
            <person name="Burns B.P."/>
        </authorList>
    </citation>
    <scope>NUCLEOTIDE SEQUENCE</scope>
    <source>
        <strain evidence="4">Rbin_158</strain>
    </source>
</reference>
<organism evidence="4 5">
    <name type="scientific">candidate division KSB3 bacterium</name>
    <dbReference type="NCBI Taxonomy" id="2044937"/>
    <lineage>
        <taxon>Bacteria</taxon>
        <taxon>candidate division KSB3</taxon>
    </lineage>
</organism>
<evidence type="ECO:0000313" key="4">
    <source>
        <dbReference type="EMBL" id="MBD3324786.1"/>
    </source>
</evidence>
<dbReference type="Pfam" id="PF19289">
    <property type="entry name" value="PmbA_TldD_3rd"/>
    <property type="match status" value="1"/>
</dbReference>
<dbReference type="SUPFAM" id="SSF111283">
    <property type="entry name" value="Putative modulator of DNA gyrase, PmbA/TldD"/>
    <property type="match status" value="1"/>
</dbReference>
<dbReference type="InterPro" id="IPR045569">
    <property type="entry name" value="Metalloprtase-TldD/E_C"/>
</dbReference>
<evidence type="ECO:0000256" key="1">
    <source>
        <dbReference type="ARBA" id="ARBA00005836"/>
    </source>
</evidence>
<evidence type="ECO:0000313" key="5">
    <source>
        <dbReference type="Proteomes" id="UP000649604"/>
    </source>
</evidence>
<feature type="domain" description="Metalloprotease TldD/E C-terminal" evidence="3">
    <location>
        <begin position="209"/>
        <end position="433"/>
    </location>
</feature>
<comment type="similarity">
    <text evidence="1">Belongs to the peptidase U62 family.</text>
</comment>
<dbReference type="InterPro" id="IPR047657">
    <property type="entry name" value="PmbA"/>
</dbReference>
<dbReference type="GO" id="GO:0006508">
    <property type="term" value="P:proteolysis"/>
    <property type="evidence" value="ECO:0007669"/>
    <property type="project" value="InterPro"/>
</dbReference>
<name>A0A9D5JVP3_9BACT</name>
<dbReference type="GO" id="GO:0008237">
    <property type="term" value="F:metallopeptidase activity"/>
    <property type="evidence" value="ECO:0007669"/>
    <property type="project" value="InterPro"/>
</dbReference>
<dbReference type="GO" id="GO:0005829">
    <property type="term" value="C:cytosol"/>
    <property type="evidence" value="ECO:0007669"/>
    <property type="project" value="TreeGrafter"/>
</dbReference>
<dbReference type="InterPro" id="IPR002510">
    <property type="entry name" value="Metalloprtase-TldD/E_N"/>
</dbReference>
<evidence type="ECO:0000259" key="2">
    <source>
        <dbReference type="Pfam" id="PF01523"/>
    </source>
</evidence>
<dbReference type="Proteomes" id="UP000649604">
    <property type="component" value="Unassembled WGS sequence"/>
</dbReference>
<evidence type="ECO:0000259" key="3">
    <source>
        <dbReference type="Pfam" id="PF19289"/>
    </source>
</evidence>
<dbReference type="AlphaFoldDB" id="A0A9D5JVP3"/>
<dbReference type="EMBL" id="WJJP01000297">
    <property type="protein sequence ID" value="MBD3324786.1"/>
    <property type="molecule type" value="Genomic_DNA"/>
</dbReference>
<feature type="domain" description="Metalloprotease TldD/E N-terminal" evidence="2">
    <location>
        <begin position="15"/>
        <end position="75"/>
    </location>
</feature>